<proteinExistence type="predicted"/>
<accession>A0AAW0FDW3</accession>
<sequence>MEVVLQDAKEGYQPEIVIELESNDVEQMDSNVDRIVGWVENWVKDHPDGVTNEIDESVSQLKKIDKEFEGSEDEEEDDDEEDEEDDDFEEGSEDDEEEDDYEDDE</sequence>
<dbReference type="Proteomes" id="UP001385951">
    <property type="component" value="Unassembled WGS sequence"/>
</dbReference>
<gene>
    <name evidence="2" type="ORF">QCA50_018206</name>
</gene>
<feature type="compositionally biased region" description="Acidic residues" evidence="1">
    <location>
        <begin position="70"/>
        <end position="105"/>
    </location>
</feature>
<evidence type="ECO:0000256" key="1">
    <source>
        <dbReference type="SAM" id="MobiDB-lite"/>
    </source>
</evidence>
<organism evidence="2 3">
    <name type="scientific">Cerrena zonata</name>
    <dbReference type="NCBI Taxonomy" id="2478898"/>
    <lineage>
        <taxon>Eukaryota</taxon>
        <taxon>Fungi</taxon>
        <taxon>Dikarya</taxon>
        <taxon>Basidiomycota</taxon>
        <taxon>Agaricomycotina</taxon>
        <taxon>Agaricomycetes</taxon>
        <taxon>Polyporales</taxon>
        <taxon>Cerrenaceae</taxon>
        <taxon>Cerrena</taxon>
    </lineage>
</organism>
<dbReference type="EMBL" id="JASBNA010000067">
    <property type="protein sequence ID" value="KAK7678771.1"/>
    <property type="molecule type" value="Genomic_DNA"/>
</dbReference>
<keyword evidence="3" id="KW-1185">Reference proteome</keyword>
<feature type="region of interest" description="Disordered" evidence="1">
    <location>
        <begin position="45"/>
        <end position="105"/>
    </location>
</feature>
<evidence type="ECO:0000313" key="3">
    <source>
        <dbReference type="Proteomes" id="UP001385951"/>
    </source>
</evidence>
<dbReference type="InterPro" id="IPR027417">
    <property type="entry name" value="P-loop_NTPase"/>
</dbReference>
<dbReference type="Gene3D" id="3.40.50.300">
    <property type="entry name" value="P-loop containing nucleotide triphosphate hydrolases"/>
    <property type="match status" value="1"/>
</dbReference>
<protein>
    <submittedName>
        <fullName evidence="2">Uncharacterized protein</fullName>
    </submittedName>
</protein>
<name>A0AAW0FDW3_9APHY</name>
<evidence type="ECO:0000313" key="2">
    <source>
        <dbReference type="EMBL" id="KAK7678771.1"/>
    </source>
</evidence>
<reference evidence="2 3" key="1">
    <citation type="submission" date="2022-09" db="EMBL/GenBank/DDBJ databases">
        <authorList>
            <person name="Palmer J.M."/>
        </authorList>
    </citation>
    <scope>NUCLEOTIDE SEQUENCE [LARGE SCALE GENOMIC DNA]</scope>
    <source>
        <strain evidence="2 3">DSM 7382</strain>
    </source>
</reference>
<comment type="caution">
    <text evidence="2">The sequence shown here is derived from an EMBL/GenBank/DDBJ whole genome shotgun (WGS) entry which is preliminary data.</text>
</comment>
<dbReference type="AlphaFoldDB" id="A0AAW0FDW3"/>